<reference evidence="3" key="1">
    <citation type="submission" date="2021-03" db="EMBL/GenBank/DDBJ databases">
        <title>Chromosome level genome of the anhydrobiotic midge Polypedilum vanderplanki.</title>
        <authorList>
            <person name="Yoshida Y."/>
            <person name="Kikawada T."/>
            <person name="Gusev O."/>
        </authorList>
    </citation>
    <scope>NUCLEOTIDE SEQUENCE</scope>
    <source>
        <strain evidence="3">NIAS01</strain>
        <tissue evidence="3">Whole body or cell culture</tissue>
    </source>
</reference>
<feature type="transmembrane region" description="Helical" evidence="1">
    <location>
        <begin position="52"/>
        <end position="69"/>
    </location>
</feature>
<accession>A0A9J6CMY9</accession>
<evidence type="ECO:0000256" key="2">
    <source>
        <dbReference type="SAM" id="SignalP"/>
    </source>
</evidence>
<name>A0A9J6CMY9_POLVA</name>
<keyword evidence="2" id="KW-0732">Signal</keyword>
<feature type="signal peptide" evidence="2">
    <location>
        <begin position="1"/>
        <end position="23"/>
    </location>
</feature>
<dbReference type="Proteomes" id="UP001107558">
    <property type="component" value="Chromosome 1"/>
</dbReference>
<keyword evidence="1" id="KW-0472">Membrane</keyword>
<protein>
    <submittedName>
        <fullName evidence="3">Uncharacterized protein</fullName>
    </submittedName>
</protein>
<organism evidence="3 4">
    <name type="scientific">Polypedilum vanderplanki</name>
    <name type="common">Sleeping chironomid midge</name>
    <dbReference type="NCBI Taxonomy" id="319348"/>
    <lineage>
        <taxon>Eukaryota</taxon>
        <taxon>Metazoa</taxon>
        <taxon>Ecdysozoa</taxon>
        <taxon>Arthropoda</taxon>
        <taxon>Hexapoda</taxon>
        <taxon>Insecta</taxon>
        <taxon>Pterygota</taxon>
        <taxon>Neoptera</taxon>
        <taxon>Endopterygota</taxon>
        <taxon>Diptera</taxon>
        <taxon>Nematocera</taxon>
        <taxon>Chironomoidea</taxon>
        <taxon>Chironomidae</taxon>
        <taxon>Chironominae</taxon>
        <taxon>Polypedilum</taxon>
        <taxon>Polypedilum</taxon>
    </lineage>
</organism>
<evidence type="ECO:0000313" key="4">
    <source>
        <dbReference type="Proteomes" id="UP001107558"/>
    </source>
</evidence>
<keyword evidence="1" id="KW-1133">Transmembrane helix</keyword>
<dbReference type="EMBL" id="JADBJN010000001">
    <property type="protein sequence ID" value="KAG5682995.1"/>
    <property type="molecule type" value="Genomic_DNA"/>
</dbReference>
<comment type="caution">
    <text evidence="3">The sequence shown here is derived from an EMBL/GenBank/DDBJ whole genome shotgun (WGS) entry which is preliminary data.</text>
</comment>
<keyword evidence="4" id="KW-1185">Reference proteome</keyword>
<keyword evidence="1" id="KW-0812">Transmembrane</keyword>
<sequence length="101" mass="11760">MKFQKFILLAIFIGLIFVNFIDAKPTPQPQFPFTVTTTKRPLGDRPRPPPNIFYDFIGTVVILIKRLWLSFKQKSIYAGNVVYDQPYYPFSTYDSSIVYAK</sequence>
<gene>
    <name evidence="3" type="ORF">PVAND_012307</name>
</gene>
<dbReference type="AlphaFoldDB" id="A0A9J6CMY9"/>
<feature type="chain" id="PRO_5039926177" evidence="2">
    <location>
        <begin position="24"/>
        <end position="101"/>
    </location>
</feature>
<proteinExistence type="predicted"/>
<evidence type="ECO:0000313" key="3">
    <source>
        <dbReference type="EMBL" id="KAG5682995.1"/>
    </source>
</evidence>
<evidence type="ECO:0000256" key="1">
    <source>
        <dbReference type="SAM" id="Phobius"/>
    </source>
</evidence>